<dbReference type="NCBIfam" id="NF003143">
    <property type="entry name" value="PRK04059.1"/>
    <property type="match status" value="1"/>
</dbReference>
<evidence type="ECO:0000256" key="5">
    <source>
        <dbReference type="HAMAP-Rule" id="MF_00349"/>
    </source>
</evidence>
<keyword evidence="3 5" id="KW-0687">Ribonucleoprotein</keyword>
<dbReference type="eggNOG" id="arCOG04168">
    <property type="taxonomic scope" value="Archaea"/>
</dbReference>
<keyword evidence="8" id="KW-1185">Reference proteome</keyword>
<dbReference type="GO" id="GO:0006412">
    <property type="term" value="P:translation"/>
    <property type="evidence" value="ECO:0007669"/>
    <property type="project" value="UniProtKB-UniRule"/>
</dbReference>
<dbReference type="HAMAP" id="MF_00349">
    <property type="entry name" value="Ribosomal_eL34"/>
    <property type="match status" value="1"/>
</dbReference>
<evidence type="ECO:0000256" key="1">
    <source>
        <dbReference type="ARBA" id="ARBA00009875"/>
    </source>
</evidence>
<dbReference type="InterPro" id="IPR047868">
    <property type="entry name" value="Ribosomal_L34e_arc-type"/>
</dbReference>
<evidence type="ECO:0000256" key="2">
    <source>
        <dbReference type="ARBA" id="ARBA00022980"/>
    </source>
</evidence>
<protein>
    <recommendedName>
        <fullName evidence="4 5">Large ribosomal subunit protein eL34</fullName>
    </recommendedName>
</protein>
<organism evidence="7 8">
    <name type="scientific">Pyrobaculum ferrireducens</name>
    <dbReference type="NCBI Taxonomy" id="1104324"/>
    <lineage>
        <taxon>Archaea</taxon>
        <taxon>Thermoproteota</taxon>
        <taxon>Thermoprotei</taxon>
        <taxon>Thermoproteales</taxon>
        <taxon>Thermoproteaceae</taxon>
        <taxon>Pyrobaculum</taxon>
    </lineage>
</organism>
<gene>
    <name evidence="5" type="primary">rpl34e</name>
    <name evidence="7" type="ORF">P186_1535</name>
</gene>
<dbReference type="InterPro" id="IPR008195">
    <property type="entry name" value="Ribosomal_eL34"/>
</dbReference>
<accession>G7VFE8</accession>
<dbReference type="InterPro" id="IPR018065">
    <property type="entry name" value="Ribosomal_eL34_CS"/>
</dbReference>
<dbReference type="AlphaFoldDB" id="G7VFE8"/>
<feature type="compositionally biased region" description="Basic residues" evidence="6">
    <location>
        <begin position="7"/>
        <end position="22"/>
    </location>
</feature>
<dbReference type="PROSITE" id="PS01145">
    <property type="entry name" value="RIBOSOMAL_L34E"/>
    <property type="match status" value="1"/>
</dbReference>
<keyword evidence="2 5" id="KW-0689">Ribosomal protein</keyword>
<reference evidence="7 8" key="1">
    <citation type="journal article" date="2012" name="J. Bacteriol.">
        <title>Complete genome sequence of strain 1860, a crenarchaeon of the genus pyrobaculum able to grow with various electron acceptors.</title>
        <authorList>
            <person name="Mardanov A.V."/>
            <person name="Gumerov V.M."/>
            <person name="Slobodkina G.B."/>
            <person name="Beletsky A.V."/>
            <person name="Bonch-Osmolovskaya E.A."/>
            <person name="Ravin N.V."/>
            <person name="Skryabin K.G."/>
        </authorList>
    </citation>
    <scope>NUCLEOTIDE SEQUENCE [LARGE SCALE GENOMIC DNA]</scope>
    <source>
        <strain evidence="7 8">1860</strain>
    </source>
</reference>
<proteinExistence type="inferred from homology"/>
<evidence type="ECO:0000313" key="7">
    <source>
        <dbReference type="EMBL" id="AET32954.1"/>
    </source>
</evidence>
<feature type="region of interest" description="Disordered" evidence="6">
    <location>
        <begin position="1"/>
        <end position="25"/>
    </location>
</feature>
<dbReference type="PRINTS" id="PR01250">
    <property type="entry name" value="RIBOSOMALL34"/>
</dbReference>
<dbReference type="HOGENOM" id="CLU_118652_2_0_2"/>
<dbReference type="STRING" id="1104324.P186_1535"/>
<sequence length="88" mass="9724">MGVMPRPAHRSRSVRRIKRKTPGGRTAVRYEKKAKGVPRCPVTGLAIGGMDKKIYRFGVRVRAPSRPYGGVFSHKVLARGLRLAARGL</sequence>
<evidence type="ECO:0000256" key="4">
    <source>
        <dbReference type="ARBA" id="ARBA00035227"/>
    </source>
</evidence>
<evidence type="ECO:0000256" key="3">
    <source>
        <dbReference type="ARBA" id="ARBA00023274"/>
    </source>
</evidence>
<dbReference type="KEGG" id="pyr:P186_1535"/>
<dbReference type="Pfam" id="PF01199">
    <property type="entry name" value="Ribosomal_L34e"/>
    <property type="match status" value="1"/>
</dbReference>
<dbReference type="Proteomes" id="UP000005867">
    <property type="component" value="Chromosome"/>
</dbReference>
<dbReference type="GO" id="GO:1990904">
    <property type="term" value="C:ribonucleoprotein complex"/>
    <property type="evidence" value="ECO:0007669"/>
    <property type="project" value="UniProtKB-KW"/>
</dbReference>
<comment type="similarity">
    <text evidence="1 5">Belongs to the eukaryotic ribosomal protein eL34 family.</text>
</comment>
<dbReference type="EMBL" id="CP003098">
    <property type="protein sequence ID" value="AET32954.1"/>
    <property type="molecule type" value="Genomic_DNA"/>
</dbReference>
<dbReference type="GO" id="GO:0005840">
    <property type="term" value="C:ribosome"/>
    <property type="evidence" value="ECO:0007669"/>
    <property type="project" value="UniProtKB-KW"/>
</dbReference>
<evidence type="ECO:0000313" key="8">
    <source>
        <dbReference type="Proteomes" id="UP000005867"/>
    </source>
</evidence>
<evidence type="ECO:0000256" key="6">
    <source>
        <dbReference type="SAM" id="MobiDB-lite"/>
    </source>
</evidence>
<name>G7VFE8_9CREN</name>
<dbReference type="GO" id="GO:0003735">
    <property type="term" value="F:structural constituent of ribosome"/>
    <property type="evidence" value="ECO:0007669"/>
    <property type="project" value="InterPro"/>
</dbReference>